<evidence type="ECO:0008006" key="3">
    <source>
        <dbReference type="Google" id="ProtNLM"/>
    </source>
</evidence>
<dbReference type="InterPro" id="IPR021829">
    <property type="entry name" value="DUF3419"/>
</dbReference>
<dbReference type="eggNOG" id="COG5379">
    <property type="taxonomic scope" value="Bacteria"/>
</dbReference>
<gene>
    <name evidence="1" type="ORF">J421_1815</name>
</gene>
<dbReference type="PANTHER" id="PTHR47473">
    <property type="entry name" value="BTA1P"/>
    <property type="match status" value="1"/>
</dbReference>
<dbReference type="Proteomes" id="UP000019151">
    <property type="component" value="Chromosome"/>
</dbReference>
<dbReference type="RefSeq" id="WP_104022432.1">
    <property type="nucleotide sequence ID" value="NZ_CP007128.1"/>
</dbReference>
<keyword evidence="2" id="KW-1185">Reference proteome</keyword>
<reference evidence="1 2" key="1">
    <citation type="journal article" date="2014" name="Genome Announc.">
        <title>Genome Sequence and Methylome of Soil Bacterium Gemmatirosa kalamazoonensis KBS708T, a Member of the Rarely Cultivated Gemmatimonadetes Phylum.</title>
        <authorList>
            <person name="Debruyn J.M."/>
            <person name="Radosevich M."/>
            <person name="Wommack K.E."/>
            <person name="Polson S.W."/>
            <person name="Hauser L.J."/>
            <person name="Fawaz M.N."/>
            <person name="Korlach J."/>
            <person name="Tsai Y.C."/>
        </authorList>
    </citation>
    <scope>NUCLEOTIDE SEQUENCE [LARGE SCALE GENOMIC DNA]</scope>
    <source>
        <strain evidence="1 2">KBS708</strain>
    </source>
</reference>
<proteinExistence type="predicted"/>
<dbReference type="HOGENOM" id="CLU_059322_0_0_0"/>
<accession>W0RFZ0</accession>
<dbReference type="Gene3D" id="3.40.50.150">
    <property type="entry name" value="Vaccinia Virus protein VP39"/>
    <property type="match status" value="1"/>
</dbReference>
<dbReference type="PANTHER" id="PTHR47473:SF1">
    <property type="entry name" value="METHYLTRANSFERASE DOMAIN-CONTAINING PROTEIN"/>
    <property type="match status" value="1"/>
</dbReference>
<dbReference type="InParanoid" id="W0RFZ0"/>
<evidence type="ECO:0000313" key="2">
    <source>
        <dbReference type="Proteomes" id="UP000019151"/>
    </source>
</evidence>
<dbReference type="PATRIC" id="fig|861299.3.peg.1846"/>
<evidence type="ECO:0000313" key="1">
    <source>
        <dbReference type="EMBL" id="AHG89352.1"/>
    </source>
</evidence>
<protein>
    <recommendedName>
        <fullName evidence="3">S-adenosylmethionine:diacylglycerol 3-amino-3-carboxypropyl transferase-like protein</fullName>
    </recommendedName>
</protein>
<dbReference type="AlphaFoldDB" id="W0RFZ0"/>
<organism evidence="1 2">
    <name type="scientific">Gemmatirosa kalamazoonensis</name>
    <dbReference type="NCBI Taxonomy" id="861299"/>
    <lineage>
        <taxon>Bacteria</taxon>
        <taxon>Pseudomonadati</taxon>
        <taxon>Gemmatimonadota</taxon>
        <taxon>Gemmatimonadia</taxon>
        <taxon>Gemmatimonadales</taxon>
        <taxon>Gemmatimonadaceae</taxon>
        <taxon>Gemmatirosa</taxon>
    </lineage>
</organism>
<sequence>MTTDALRSEAAAHADFTSILRYAQVWEDADILVEGLAVRPGDTVLSIASAGDNTLSLLAQRPARVVAVDLNPAQLAALELRVAAYRTLSHAELLELVGSRPSVGRGTLYARCRAALSPDARRFWDSRADAVARGIGAAGKFENYFRIFRERVLPLVHRRATVEAALAPRDPAARRAFHDDRWDTWRWRLLFRMFFSETVLGRLGRDPSFFRYAERSPAEHLRDRVRHALVDLDPSENPYVAWILTGEHRAALPHALRAEHFDAIRDHLDRLEWHCEPLETLADRGVIDGFDRANLSNIFEYVSVPNATALLERLCDAATPGARLAYWNLLVPRHGAEYLPRRLRALPDARRLHDADKTFFYGDFVLEEVVA</sequence>
<dbReference type="KEGG" id="gba:J421_1815"/>
<dbReference type="EMBL" id="CP007128">
    <property type="protein sequence ID" value="AHG89352.1"/>
    <property type="molecule type" value="Genomic_DNA"/>
</dbReference>
<dbReference type="SUPFAM" id="SSF53335">
    <property type="entry name" value="S-adenosyl-L-methionine-dependent methyltransferases"/>
    <property type="match status" value="1"/>
</dbReference>
<dbReference type="Pfam" id="PF11899">
    <property type="entry name" value="DUF3419"/>
    <property type="match status" value="1"/>
</dbReference>
<name>W0RFZ0_9BACT</name>
<dbReference type="STRING" id="861299.J421_1815"/>
<dbReference type="InterPro" id="IPR029063">
    <property type="entry name" value="SAM-dependent_MTases_sf"/>
</dbReference>
<dbReference type="OrthoDB" id="1522784at2"/>